<comment type="caution">
    <text evidence="1">The sequence shown here is derived from an EMBL/GenBank/DDBJ whole genome shotgun (WGS) entry which is preliminary data.</text>
</comment>
<evidence type="ECO:0000313" key="1">
    <source>
        <dbReference type="EMBL" id="EPH42982.1"/>
    </source>
</evidence>
<name>S4ANG8_9ACTN</name>
<dbReference type="Proteomes" id="UP000014629">
    <property type="component" value="Unassembled WGS sequence"/>
</dbReference>
<dbReference type="PATRIC" id="fig|1286094.4.peg.3922"/>
<keyword evidence="2" id="KW-1185">Reference proteome</keyword>
<dbReference type="AlphaFoldDB" id="S4ANG8"/>
<organism evidence="1 2">
    <name type="scientific">Streptomyces aurantiacus JA 4570</name>
    <dbReference type="NCBI Taxonomy" id="1286094"/>
    <lineage>
        <taxon>Bacteria</taxon>
        <taxon>Bacillati</taxon>
        <taxon>Actinomycetota</taxon>
        <taxon>Actinomycetes</taxon>
        <taxon>Kitasatosporales</taxon>
        <taxon>Streptomycetaceae</taxon>
        <taxon>Streptomyces</taxon>
        <taxon>Streptomyces aurantiacus group</taxon>
    </lineage>
</organism>
<proteinExistence type="predicted"/>
<reference evidence="1 2" key="1">
    <citation type="submission" date="2013-02" db="EMBL/GenBank/DDBJ databases">
        <title>Draft Genome Sequence of Streptomyces aurantiacus, Which Produces Setomimycin.</title>
        <authorList>
            <person name="Gruening B.A."/>
            <person name="Praeg A."/>
            <person name="Erxleben A."/>
            <person name="Guenther S."/>
            <person name="Mueller M."/>
        </authorList>
    </citation>
    <scope>NUCLEOTIDE SEQUENCE [LARGE SCALE GENOMIC DNA]</scope>
    <source>
        <strain evidence="1 2">JA 4570</strain>
    </source>
</reference>
<protein>
    <submittedName>
        <fullName evidence="1">Uncharacterized protein</fullName>
    </submittedName>
</protein>
<dbReference type="EMBL" id="AOPZ01000193">
    <property type="protein sequence ID" value="EPH42982.1"/>
    <property type="molecule type" value="Genomic_DNA"/>
</dbReference>
<sequence>MARELGWACRIEPGRAGRVEPGGSAFVACLVAVHGHRGTGPGSLDCGGRPRPLGTPWHLGRGPTLTAGTTTARRLWITLGRRAVRCAALRGMCAV</sequence>
<accession>S4ANG8</accession>
<gene>
    <name evidence="1" type="ORF">STRAU_3966</name>
</gene>
<evidence type="ECO:0000313" key="2">
    <source>
        <dbReference type="Proteomes" id="UP000014629"/>
    </source>
</evidence>